<comment type="caution">
    <text evidence="2">The sequence shown here is derived from an EMBL/GenBank/DDBJ whole genome shotgun (WGS) entry which is preliminary data.</text>
</comment>
<dbReference type="InterPro" id="IPR038670">
    <property type="entry name" value="HslJ-like_sf"/>
</dbReference>
<accession>A0ABS0WWA2</accession>
<evidence type="ECO:0000256" key="1">
    <source>
        <dbReference type="SAM" id="SignalP"/>
    </source>
</evidence>
<dbReference type="RefSeq" id="WP_198842877.1">
    <property type="nucleotide sequence ID" value="NZ_JAEHFJ010000013.1"/>
</dbReference>
<keyword evidence="1" id="KW-0732">Signal</keyword>
<feature type="signal peptide" evidence="1">
    <location>
        <begin position="1"/>
        <end position="24"/>
    </location>
</feature>
<organism evidence="2 3">
    <name type="scientific">Aureibaculum flavum</name>
    <dbReference type="NCBI Taxonomy" id="2795986"/>
    <lineage>
        <taxon>Bacteria</taxon>
        <taxon>Pseudomonadati</taxon>
        <taxon>Bacteroidota</taxon>
        <taxon>Flavobacteriia</taxon>
        <taxon>Flavobacteriales</taxon>
        <taxon>Flavobacteriaceae</taxon>
        <taxon>Aureibaculum</taxon>
    </lineage>
</organism>
<protein>
    <recommendedName>
        <fullName evidence="4">META domain-containing protein</fullName>
    </recommendedName>
</protein>
<feature type="chain" id="PRO_5045678410" description="META domain-containing protein" evidence="1">
    <location>
        <begin position="25"/>
        <end position="152"/>
    </location>
</feature>
<evidence type="ECO:0000313" key="3">
    <source>
        <dbReference type="Proteomes" id="UP000623301"/>
    </source>
</evidence>
<evidence type="ECO:0008006" key="4">
    <source>
        <dbReference type="Google" id="ProtNLM"/>
    </source>
</evidence>
<dbReference type="EMBL" id="JAEHFJ010000013">
    <property type="protein sequence ID" value="MBJ2176280.1"/>
    <property type="molecule type" value="Genomic_DNA"/>
</dbReference>
<reference evidence="2 3" key="1">
    <citation type="submission" date="2020-12" db="EMBL/GenBank/DDBJ databases">
        <title>Aureibaculum luteum sp. nov. and Aureibaculum flavum sp. nov., novel members of the family Flavobacteriaceae isolated from Antarctic intertidal sediments.</title>
        <authorList>
            <person name="He X."/>
            <person name="Zhang X."/>
        </authorList>
    </citation>
    <scope>NUCLEOTIDE SEQUENCE [LARGE SCALE GENOMIC DNA]</scope>
    <source>
        <strain evidence="2 3">A20</strain>
    </source>
</reference>
<dbReference type="Proteomes" id="UP000623301">
    <property type="component" value="Unassembled WGS sequence"/>
</dbReference>
<gene>
    <name evidence="2" type="ORF">JBL43_18660</name>
</gene>
<dbReference type="Gene3D" id="2.40.128.270">
    <property type="match status" value="1"/>
</dbReference>
<sequence length="152" mass="17241">MKTSSSIKNLTLLLVTLFIFNSCTKDDDTISYDLTGSWKVVYFRDGNKKITKSEDNTWPDINNGDITAIFTAPDSNGKATVSGITVSNGYTGDYTIQKTGEIEIGPITTTFINEPEWTKLYKISSVQEFEIRNTNLFMYYNNKKNTIVFERN</sequence>
<proteinExistence type="predicted"/>
<name>A0ABS0WWA2_9FLAO</name>
<evidence type="ECO:0000313" key="2">
    <source>
        <dbReference type="EMBL" id="MBJ2176280.1"/>
    </source>
</evidence>
<keyword evidence="3" id="KW-1185">Reference proteome</keyword>